<evidence type="ECO:0000313" key="3">
    <source>
        <dbReference type="Proteomes" id="UP001143981"/>
    </source>
</evidence>
<keyword evidence="3" id="KW-1185">Reference proteome</keyword>
<comment type="caution">
    <text evidence="2">The sequence shown here is derived from an EMBL/GenBank/DDBJ whole genome shotgun (WGS) entry which is preliminary data.</text>
</comment>
<accession>A0A9W7YI99</accession>
<name>A0A9W7YI99_9FUNG</name>
<proteinExistence type="predicted"/>
<sequence length="152" mass="15780">MRLLGLPLGSVALAAALLGALTGATPLALLGPTGKTIVGWDAKQACLSPKANRISADNRLALYNLASDLQSTTFSDIRSFAPAARALNQTAIEQHITANNFPAAVNGLVELKSYLATFPEISSPAGKACRAPTAKSLRAIYANLSEFVAELS</sequence>
<evidence type="ECO:0000313" key="2">
    <source>
        <dbReference type="EMBL" id="KAJ1735238.1"/>
    </source>
</evidence>
<keyword evidence="1" id="KW-0732">Signal</keyword>
<feature type="chain" id="PRO_5040755358" evidence="1">
    <location>
        <begin position="25"/>
        <end position="152"/>
    </location>
</feature>
<evidence type="ECO:0000256" key="1">
    <source>
        <dbReference type="SAM" id="SignalP"/>
    </source>
</evidence>
<dbReference type="OrthoDB" id="5542466at2759"/>
<protein>
    <submittedName>
        <fullName evidence="2">Uncharacterized protein</fullName>
    </submittedName>
</protein>
<feature type="signal peptide" evidence="1">
    <location>
        <begin position="1"/>
        <end position="24"/>
    </location>
</feature>
<reference evidence="2" key="1">
    <citation type="submission" date="2022-07" db="EMBL/GenBank/DDBJ databases">
        <title>Phylogenomic reconstructions and comparative analyses of Kickxellomycotina fungi.</title>
        <authorList>
            <person name="Reynolds N.K."/>
            <person name="Stajich J.E."/>
            <person name="Barry K."/>
            <person name="Grigoriev I.V."/>
            <person name="Crous P."/>
            <person name="Smith M.E."/>
        </authorList>
    </citation>
    <scope>NUCLEOTIDE SEQUENCE</scope>
    <source>
        <strain evidence="2">BCRC 34381</strain>
    </source>
</reference>
<gene>
    <name evidence="2" type="ORF">LPJ61_000652</name>
</gene>
<dbReference type="Proteomes" id="UP001143981">
    <property type="component" value="Unassembled WGS sequence"/>
</dbReference>
<organism evidence="2 3">
    <name type="scientific">Coemansia biformis</name>
    <dbReference type="NCBI Taxonomy" id="1286918"/>
    <lineage>
        <taxon>Eukaryota</taxon>
        <taxon>Fungi</taxon>
        <taxon>Fungi incertae sedis</taxon>
        <taxon>Zoopagomycota</taxon>
        <taxon>Kickxellomycotina</taxon>
        <taxon>Kickxellomycetes</taxon>
        <taxon>Kickxellales</taxon>
        <taxon>Kickxellaceae</taxon>
        <taxon>Coemansia</taxon>
    </lineage>
</organism>
<dbReference type="AlphaFoldDB" id="A0A9W7YI99"/>
<dbReference type="EMBL" id="JANBOI010000035">
    <property type="protein sequence ID" value="KAJ1735238.1"/>
    <property type="molecule type" value="Genomic_DNA"/>
</dbReference>